<protein>
    <recommendedName>
        <fullName evidence="2">Carbohydrate binding domain-containing protein</fullName>
    </recommendedName>
</protein>
<reference evidence="3 4" key="1">
    <citation type="submission" date="2023-11" db="EMBL/GenBank/DDBJ databases">
        <title>Dfirmibasis_genome.</title>
        <authorList>
            <person name="Edelbroek B."/>
            <person name="Kjellin J."/>
            <person name="Jerlstrom-Hultqvist J."/>
            <person name="Soderbom F."/>
        </authorList>
    </citation>
    <scope>NUCLEOTIDE SEQUENCE [LARGE SCALE GENOMIC DNA]</scope>
    <source>
        <strain evidence="3 4">TNS-C-14</strain>
    </source>
</reference>
<evidence type="ECO:0000259" key="2">
    <source>
        <dbReference type="SMART" id="SM01063"/>
    </source>
</evidence>
<keyword evidence="4" id="KW-1185">Reference proteome</keyword>
<feature type="domain" description="Carbohydrate binding" evidence="2">
    <location>
        <begin position="24"/>
        <end position="110"/>
    </location>
</feature>
<keyword evidence="1" id="KW-0732">Signal</keyword>
<dbReference type="SMART" id="SM01063">
    <property type="entry name" value="CBM49"/>
    <property type="match status" value="1"/>
</dbReference>
<evidence type="ECO:0000256" key="1">
    <source>
        <dbReference type="SAM" id="SignalP"/>
    </source>
</evidence>
<dbReference type="AlphaFoldDB" id="A0AAN7YPS8"/>
<feature type="signal peptide" evidence="1">
    <location>
        <begin position="1"/>
        <end position="21"/>
    </location>
</feature>
<organism evidence="3 4">
    <name type="scientific">Dictyostelium firmibasis</name>
    <dbReference type="NCBI Taxonomy" id="79012"/>
    <lineage>
        <taxon>Eukaryota</taxon>
        <taxon>Amoebozoa</taxon>
        <taxon>Evosea</taxon>
        <taxon>Eumycetozoa</taxon>
        <taxon>Dictyostelia</taxon>
        <taxon>Dictyosteliales</taxon>
        <taxon>Dictyosteliaceae</taxon>
        <taxon>Dictyostelium</taxon>
    </lineage>
</organism>
<comment type="caution">
    <text evidence="3">The sequence shown here is derived from an EMBL/GenBank/DDBJ whole genome shotgun (WGS) entry which is preliminary data.</text>
</comment>
<gene>
    <name evidence="3" type="ORF">RB653_002141</name>
</gene>
<evidence type="ECO:0000313" key="4">
    <source>
        <dbReference type="Proteomes" id="UP001344447"/>
    </source>
</evidence>
<name>A0AAN7YPS8_9MYCE</name>
<dbReference type="PANTHER" id="PTHR36560">
    <property type="entry name" value="CELLULOSE-BINDING DOMAIN-CONTAINING PROTEIN"/>
    <property type="match status" value="1"/>
</dbReference>
<dbReference type="Proteomes" id="UP001344447">
    <property type="component" value="Unassembled WGS sequence"/>
</dbReference>
<feature type="chain" id="PRO_5042991880" description="Carbohydrate binding domain-containing protein" evidence="1">
    <location>
        <begin position="22"/>
        <end position="122"/>
    </location>
</feature>
<dbReference type="PANTHER" id="PTHR36560:SF1">
    <property type="entry name" value="CELLULOSE-BINDING DOMAIN-CONTAINING PROTEIN"/>
    <property type="match status" value="1"/>
</dbReference>
<dbReference type="Pfam" id="PF09478">
    <property type="entry name" value="CBM49"/>
    <property type="match status" value="1"/>
</dbReference>
<evidence type="ECO:0000313" key="3">
    <source>
        <dbReference type="EMBL" id="KAK5577201.1"/>
    </source>
</evidence>
<dbReference type="InterPro" id="IPR019028">
    <property type="entry name" value="CBM_49"/>
</dbReference>
<accession>A0AAN7YPS8</accession>
<dbReference type="EMBL" id="JAVFKY010000004">
    <property type="protein sequence ID" value="KAK5577201.1"/>
    <property type="molecule type" value="Genomic_DNA"/>
</dbReference>
<sequence length="122" mass="13626">MFTKLVLISFILTILTSYAIGDKLTISQTQTSSWSVNGQPFTVWEAKVTNTGSRIIYDATIIGESNLELENIWSLEQKSSNKFSFPKFISQNSGLKNGTYFTFGYINKSSQSAIFSVCDIIN</sequence>
<proteinExistence type="predicted"/>
<dbReference type="GO" id="GO:0030248">
    <property type="term" value="F:cellulose binding"/>
    <property type="evidence" value="ECO:0007669"/>
    <property type="project" value="TreeGrafter"/>
</dbReference>